<feature type="domain" description="EngB-type G" evidence="10">
    <location>
        <begin position="22"/>
        <end position="197"/>
    </location>
</feature>
<dbReference type="GO" id="GO:0005525">
    <property type="term" value="F:GTP binding"/>
    <property type="evidence" value="ECO:0007669"/>
    <property type="project" value="UniProtKB-KW"/>
</dbReference>
<evidence type="ECO:0000256" key="4">
    <source>
        <dbReference type="ARBA" id="ARBA00022723"/>
    </source>
</evidence>
<dbReference type="HAMAP" id="MF_00321">
    <property type="entry name" value="GTPase_EngB"/>
    <property type="match status" value="1"/>
</dbReference>
<dbReference type="Gene3D" id="3.40.50.300">
    <property type="entry name" value="P-loop containing nucleotide triphosphate hydrolases"/>
    <property type="match status" value="1"/>
</dbReference>
<evidence type="ECO:0000256" key="1">
    <source>
        <dbReference type="ARBA" id="ARBA00001946"/>
    </source>
</evidence>
<name>A0A3B0UBT4_9ZZZZ</name>
<evidence type="ECO:0000256" key="2">
    <source>
        <dbReference type="ARBA" id="ARBA00009638"/>
    </source>
</evidence>
<accession>A0A3B0UBT4</accession>
<evidence type="ECO:0000256" key="7">
    <source>
        <dbReference type="ARBA" id="ARBA00023134"/>
    </source>
</evidence>
<proteinExistence type="inferred from homology"/>
<dbReference type="EMBL" id="UOET01000236">
    <property type="protein sequence ID" value="VAW28415.1"/>
    <property type="molecule type" value="Genomic_DNA"/>
</dbReference>
<dbReference type="GO" id="GO:0046872">
    <property type="term" value="F:metal ion binding"/>
    <property type="evidence" value="ECO:0007669"/>
    <property type="project" value="UniProtKB-KW"/>
</dbReference>
<evidence type="ECO:0000256" key="3">
    <source>
        <dbReference type="ARBA" id="ARBA00022618"/>
    </source>
</evidence>
<keyword evidence="4" id="KW-0479">Metal-binding</keyword>
<dbReference type="SUPFAM" id="SSF52540">
    <property type="entry name" value="P-loop containing nucleoside triphosphate hydrolases"/>
    <property type="match status" value="1"/>
</dbReference>
<evidence type="ECO:0000256" key="8">
    <source>
        <dbReference type="ARBA" id="ARBA00023210"/>
    </source>
</evidence>
<dbReference type="PANTHER" id="PTHR11649">
    <property type="entry name" value="MSS1/TRME-RELATED GTP-BINDING PROTEIN"/>
    <property type="match status" value="1"/>
</dbReference>
<dbReference type="InterPro" id="IPR030393">
    <property type="entry name" value="G_ENGB_dom"/>
</dbReference>
<keyword evidence="5" id="KW-0547">Nucleotide-binding</keyword>
<dbReference type="GO" id="GO:0000917">
    <property type="term" value="P:division septum assembly"/>
    <property type="evidence" value="ECO:0007669"/>
    <property type="project" value="UniProtKB-KW"/>
</dbReference>
<comment type="cofactor">
    <cofactor evidence="1">
        <name>Mg(2+)</name>
        <dbReference type="ChEBI" id="CHEBI:18420"/>
    </cofactor>
</comment>
<keyword evidence="3" id="KW-0132">Cell division</keyword>
<dbReference type="Pfam" id="PF01926">
    <property type="entry name" value="MMR_HSR1"/>
    <property type="match status" value="1"/>
</dbReference>
<sequence>MEIKEAEFITSSVMENQCPKPLLPEYAFIGRSNVGKSLLVNMLTNNRKLAKVSGSPGKTITMNHFLINKAWYLVDLPGYGFARRSKTERKKWEKMVRHYILTRSNLMSLFLLVDLRLEPQKIDMEFIEWLAMSQIPFVITFTKADKLNKINIEKNLAVYKRILLESWEELPPYIITSAVAGVGKKELLQYIEKTNGLFSVSGFPL</sequence>
<keyword evidence="7" id="KW-0342">GTP-binding</keyword>
<dbReference type="PANTHER" id="PTHR11649:SF13">
    <property type="entry name" value="ENGB-TYPE G DOMAIN-CONTAINING PROTEIN"/>
    <property type="match status" value="1"/>
</dbReference>
<evidence type="ECO:0000256" key="6">
    <source>
        <dbReference type="ARBA" id="ARBA00022842"/>
    </source>
</evidence>
<dbReference type="InterPro" id="IPR027417">
    <property type="entry name" value="P-loop_NTPase"/>
</dbReference>
<dbReference type="InterPro" id="IPR006073">
    <property type="entry name" value="GTP-bd"/>
</dbReference>
<dbReference type="InterPro" id="IPR019987">
    <property type="entry name" value="GTP-bd_ribosome_bio_YsxC"/>
</dbReference>
<dbReference type="AlphaFoldDB" id="A0A3B0UBT4"/>
<reference evidence="11" key="1">
    <citation type="submission" date="2018-06" db="EMBL/GenBank/DDBJ databases">
        <authorList>
            <person name="Zhirakovskaya E."/>
        </authorList>
    </citation>
    <scope>NUCLEOTIDE SEQUENCE</scope>
</reference>
<keyword evidence="9" id="KW-0131">Cell cycle</keyword>
<evidence type="ECO:0000256" key="9">
    <source>
        <dbReference type="ARBA" id="ARBA00023306"/>
    </source>
</evidence>
<comment type="similarity">
    <text evidence="2">Belongs to the TRAFAC class TrmE-Era-EngA-EngB-Septin-like GTPase superfamily. EngB GTPase family.</text>
</comment>
<keyword evidence="6" id="KW-0460">Magnesium</keyword>
<evidence type="ECO:0000313" key="11">
    <source>
        <dbReference type="EMBL" id="VAW28415.1"/>
    </source>
</evidence>
<evidence type="ECO:0000259" key="10">
    <source>
        <dbReference type="PROSITE" id="PS51706"/>
    </source>
</evidence>
<organism evidence="11">
    <name type="scientific">hydrothermal vent metagenome</name>
    <dbReference type="NCBI Taxonomy" id="652676"/>
    <lineage>
        <taxon>unclassified sequences</taxon>
        <taxon>metagenomes</taxon>
        <taxon>ecological metagenomes</taxon>
    </lineage>
</organism>
<dbReference type="PROSITE" id="PS51706">
    <property type="entry name" value="G_ENGB"/>
    <property type="match status" value="1"/>
</dbReference>
<protein>
    <submittedName>
        <fullName evidence="11">GTP-binding protein EngB</fullName>
    </submittedName>
</protein>
<dbReference type="NCBIfam" id="TIGR03598">
    <property type="entry name" value="GTPase_YsxC"/>
    <property type="match status" value="1"/>
</dbReference>
<dbReference type="CDD" id="cd01876">
    <property type="entry name" value="YihA_EngB"/>
    <property type="match status" value="1"/>
</dbReference>
<evidence type="ECO:0000256" key="5">
    <source>
        <dbReference type="ARBA" id="ARBA00022741"/>
    </source>
</evidence>
<keyword evidence="8" id="KW-0717">Septation</keyword>
<gene>
    <name evidence="11" type="ORF">MNBD_BACTEROID07-1297</name>
</gene>